<dbReference type="PANTHER" id="PTHR23026">
    <property type="entry name" value="NADPH NITROREDUCTASE"/>
    <property type="match status" value="1"/>
</dbReference>
<feature type="domain" description="Nitroreductase" evidence="4">
    <location>
        <begin position="132"/>
        <end position="178"/>
    </location>
</feature>
<keyword evidence="2" id="KW-0288">FMN</keyword>
<dbReference type="InterPro" id="IPR000415">
    <property type="entry name" value="Nitroreductase-like"/>
</dbReference>
<evidence type="ECO:0000256" key="1">
    <source>
        <dbReference type="ARBA" id="ARBA00022630"/>
    </source>
</evidence>
<evidence type="ECO:0000259" key="4">
    <source>
        <dbReference type="Pfam" id="PF00881"/>
    </source>
</evidence>
<dbReference type="EMBL" id="UINC01030651">
    <property type="protein sequence ID" value="SVB15387.1"/>
    <property type="molecule type" value="Genomic_DNA"/>
</dbReference>
<dbReference type="InterPro" id="IPR029479">
    <property type="entry name" value="Nitroreductase"/>
</dbReference>
<evidence type="ECO:0000256" key="2">
    <source>
        <dbReference type="ARBA" id="ARBA00022643"/>
    </source>
</evidence>
<accession>A0A382BQH0</accession>
<dbReference type="SUPFAM" id="SSF55469">
    <property type="entry name" value="FMN-dependent nitroreductase-like"/>
    <property type="match status" value="1"/>
</dbReference>
<dbReference type="PANTHER" id="PTHR23026:SF90">
    <property type="entry name" value="IODOTYROSINE DEIODINASE 1"/>
    <property type="match status" value="1"/>
</dbReference>
<dbReference type="Pfam" id="PF00881">
    <property type="entry name" value="Nitroreductase"/>
    <property type="match status" value="1"/>
</dbReference>
<dbReference type="GO" id="GO:0016491">
    <property type="term" value="F:oxidoreductase activity"/>
    <property type="evidence" value="ECO:0007669"/>
    <property type="project" value="UniProtKB-KW"/>
</dbReference>
<name>A0A382BQH0_9ZZZZ</name>
<evidence type="ECO:0000313" key="5">
    <source>
        <dbReference type="EMBL" id="SVB15387.1"/>
    </source>
</evidence>
<dbReference type="InterPro" id="IPR050627">
    <property type="entry name" value="Nitroreductase/BluB"/>
</dbReference>
<keyword evidence="1" id="KW-0285">Flavoprotein</keyword>
<reference evidence="5" key="1">
    <citation type="submission" date="2018-05" db="EMBL/GenBank/DDBJ databases">
        <authorList>
            <person name="Lanie J.A."/>
            <person name="Ng W.-L."/>
            <person name="Kazmierczak K.M."/>
            <person name="Andrzejewski T.M."/>
            <person name="Davidsen T.M."/>
            <person name="Wayne K.J."/>
            <person name="Tettelin H."/>
            <person name="Glass J.I."/>
            <person name="Rusch D."/>
            <person name="Podicherti R."/>
            <person name="Tsui H.-C.T."/>
            <person name="Winkler M.E."/>
        </authorList>
    </citation>
    <scope>NUCLEOTIDE SEQUENCE</scope>
</reference>
<dbReference type="AlphaFoldDB" id="A0A382BQH0"/>
<sequence length="183" mass="21766">MGRYLYLKRLHEKSENMFLLRRNVHRLEKGLLMRPRRPVFGLKYIEELINVYEGLVSKDIENDSSIKNQLIWAHDVLEEYFSVVGEHTIISKCRDQFQEIDIAYKSDEKKVPFNLITKGSPVQYDEFFKLTKNRRSVRWFLPKPVPRKMIDQAILAAVQSPSSCNRLPYEFRVIDDEKMVKEV</sequence>
<keyword evidence="3" id="KW-0560">Oxidoreductase</keyword>
<protein>
    <recommendedName>
        <fullName evidence="4">Nitroreductase domain-containing protein</fullName>
    </recommendedName>
</protein>
<organism evidence="5">
    <name type="scientific">marine metagenome</name>
    <dbReference type="NCBI Taxonomy" id="408172"/>
    <lineage>
        <taxon>unclassified sequences</taxon>
        <taxon>metagenomes</taxon>
        <taxon>ecological metagenomes</taxon>
    </lineage>
</organism>
<dbReference type="Gene3D" id="3.40.109.10">
    <property type="entry name" value="NADH Oxidase"/>
    <property type="match status" value="1"/>
</dbReference>
<gene>
    <name evidence="5" type="ORF">METZ01_LOCUS168241</name>
</gene>
<proteinExistence type="predicted"/>
<feature type="non-terminal residue" evidence="5">
    <location>
        <position position="183"/>
    </location>
</feature>
<evidence type="ECO:0000256" key="3">
    <source>
        <dbReference type="ARBA" id="ARBA00023002"/>
    </source>
</evidence>